<dbReference type="InterPro" id="IPR050922">
    <property type="entry name" value="LytR/CpsA/Psr_CW_biosynth"/>
</dbReference>
<dbReference type="PANTHER" id="PTHR33392:SF6">
    <property type="entry name" value="POLYISOPRENYL-TEICHOIC ACID--PEPTIDOGLYCAN TEICHOIC ACID TRANSFERASE TAGU"/>
    <property type="match status" value="1"/>
</dbReference>
<gene>
    <name evidence="5" type="ORF">D7294_28150</name>
</gene>
<feature type="region of interest" description="Disordered" evidence="2">
    <location>
        <begin position="334"/>
        <end position="358"/>
    </location>
</feature>
<reference evidence="5 6" key="1">
    <citation type="journal article" date="2014" name="Int. J. Syst. Evol. Microbiol.">
        <title>Streptomyces hoynatensis sp. nov., isolated from deep marine sediment.</title>
        <authorList>
            <person name="Veyisoglu A."/>
            <person name="Sahin N."/>
        </authorList>
    </citation>
    <scope>NUCLEOTIDE SEQUENCE [LARGE SCALE GENOMIC DNA]</scope>
    <source>
        <strain evidence="5 6">KCTC 29097</strain>
    </source>
</reference>
<dbReference type="Proteomes" id="UP000272474">
    <property type="component" value="Unassembled WGS sequence"/>
</dbReference>
<dbReference type="AlphaFoldDB" id="A0A3A9YMU6"/>
<evidence type="ECO:0000313" key="5">
    <source>
        <dbReference type="EMBL" id="RKN37409.1"/>
    </source>
</evidence>
<comment type="similarity">
    <text evidence="1">Belongs to the LytR/CpsA/Psr (LCP) family.</text>
</comment>
<evidence type="ECO:0000256" key="2">
    <source>
        <dbReference type="SAM" id="MobiDB-lite"/>
    </source>
</evidence>
<evidence type="ECO:0000259" key="4">
    <source>
        <dbReference type="Pfam" id="PF03816"/>
    </source>
</evidence>
<dbReference type="NCBIfam" id="TIGR00350">
    <property type="entry name" value="lytR_cpsA_psr"/>
    <property type="match status" value="1"/>
</dbReference>
<protein>
    <submittedName>
        <fullName evidence="5">LytR family transcriptional regulator</fullName>
    </submittedName>
</protein>
<dbReference type="Pfam" id="PF03816">
    <property type="entry name" value="LytR_cpsA_psr"/>
    <property type="match status" value="1"/>
</dbReference>
<feature type="domain" description="Cell envelope-related transcriptional attenuator" evidence="4">
    <location>
        <begin position="89"/>
        <end position="242"/>
    </location>
</feature>
<name>A0A3A9YMU6_9ACTN</name>
<proteinExistence type="inferred from homology"/>
<keyword evidence="3" id="KW-0732">Signal</keyword>
<evidence type="ECO:0000256" key="1">
    <source>
        <dbReference type="ARBA" id="ARBA00006068"/>
    </source>
</evidence>
<evidence type="ECO:0000256" key="3">
    <source>
        <dbReference type="SAM" id="SignalP"/>
    </source>
</evidence>
<accession>A0A3A9YMU6</accession>
<evidence type="ECO:0000313" key="6">
    <source>
        <dbReference type="Proteomes" id="UP000272474"/>
    </source>
</evidence>
<dbReference type="Gene3D" id="3.40.630.190">
    <property type="entry name" value="LCP protein"/>
    <property type="match status" value="1"/>
</dbReference>
<feature type="signal peptide" evidence="3">
    <location>
        <begin position="1"/>
        <end position="28"/>
    </location>
</feature>
<dbReference type="OrthoDB" id="9782542at2"/>
<dbReference type="InterPro" id="IPR004474">
    <property type="entry name" value="LytR_CpsA_psr"/>
</dbReference>
<dbReference type="RefSeq" id="WP_120684622.1">
    <property type="nucleotide sequence ID" value="NZ_RBAL01000025.1"/>
</dbReference>
<sequence>MPLRRRRRLGLRTATTLAALVLATSAIGHTVVTSAAGRVHRVDAFHGLDDRPEAGRGVNILLIGTDSREGLTEAERRRFRLGGAGCFCADSIMLLHLSEDRDRASVVSLPRDSYAALPAHDLILSKGHHEAHPDKLNAALSHGGPSLMVRAVEDLTRLRIDHYLEVSFVSFMRAVDEIGGVRVCTTRPLKDDHSGLDLPAGTHTLDGAGALAFVRARHVDGSSDFGRMARQQRFLAAFLDQAVSGGVLLNPAKFGATADALLGSVSADPGLGAEEMLELAGLMRDFDPDAAEFASVPVEEKGRAVPGVGSTVVWDRAGADRFFSALRADRPLPGAAGAAAGEQAAAGQKNAPDAGTCA</sequence>
<organism evidence="5 6">
    <name type="scientific">Streptomyces hoynatensis</name>
    <dbReference type="NCBI Taxonomy" id="1141874"/>
    <lineage>
        <taxon>Bacteria</taxon>
        <taxon>Bacillati</taxon>
        <taxon>Actinomycetota</taxon>
        <taxon>Actinomycetes</taxon>
        <taxon>Kitasatosporales</taxon>
        <taxon>Streptomycetaceae</taxon>
        <taxon>Streptomyces</taxon>
    </lineage>
</organism>
<dbReference type="PANTHER" id="PTHR33392">
    <property type="entry name" value="POLYISOPRENYL-TEICHOIC ACID--PEPTIDOGLYCAN TEICHOIC ACID TRANSFERASE TAGU"/>
    <property type="match status" value="1"/>
</dbReference>
<comment type="caution">
    <text evidence="5">The sequence shown here is derived from an EMBL/GenBank/DDBJ whole genome shotgun (WGS) entry which is preliminary data.</text>
</comment>
<dbReference type="EMBL" id="RBAL01000025">
    <property type="protein sequence ID" value="RKN37409.1"/>
    <property type="molecule type" value="Genomic_DNA"/>
</dbReference>
<feature type="compositionally biased region" description="Low complexity" evidence="2">
    <location>
        <begin position="334"/>
        <end position="348"/>
    </location>
</feature>
<keyword evidence="6" id="KW-1185">Reference proteome</keyword>
<feature type="chain" id="PRO_5038706504" evidence="3">
    <location>
        <begin position="29"/>
        <end position="358"/>
    </location>
</feature>